<dbReference type="Proteomes" id="UP000693942">
    <property type="component" value="Unassembled WGS sequence"/>
</dbReference>
<proteinExistence type="predicted"/>
<reference evidence="2" key="1">
    <citation type="submission" date="2021-04" db="EMBL/GenBank/DDBJ databases">
        <title>First draft genome resource for Brassicaceae pathogens Fusarium oxysporum f. sp. raphani and Fusarium oxysporum f. sp. rapae.</title>
        <authorList>
            <person name="Asai S."/>
        </authorList>
    </citation>
    <scope>NUCLEOTIDE SEQUENCE</scope>
    <source>
        <strain evidence="2">Tf1262</strain>
    </source>
</reference>
<gene>
    <name evidence="2" type="ORF">Forpi1262_v009434</name>
</gene>
<evidence type="ECO:0000256" key="1">
    <source>
        <dbReference type="SAM" id="MobiDB-lite"/>
    </source>
</evidence>
<feature type="compositionally biased region" description="Basic residues" evidence="1">
    <location>
        <begin position="72"/>
        <end position="83"/>
    </location>
</feature>
<dbReference type="EMBL" id="JAELUR010000007">
    <property type="protein sequence ID" value="KAG7429104.1"/>
    <property type="molecule type" value="Genomic_DNA"/>
</dbReference>
<organism evidence="2 3">
    <name type="scientific">Fusarium oxysporum f. sp. raphani</name>
    <dbReference type="NCBI Taxonomy" id="96318"/>
    <lineage>
        <taxon>Eukaryota</taxon>
        <taxon>Fungi</taxon>
        <taxon>Dikarya</taxon>
        <taxon>Ascomycota</taxon>
        <taxon>Pezizomycotina</taxon>
        <taxon>Sordariomycetes</taxon>
        <taxon>Hypocreomycetidae</taxon>
        <taxon>Hypocreales</taxon>
        <taxon>Nectriaceae</taxon>
        <taxon>Fusarium</taxon>
        <taxon>Fusarium oxysporum species complex</taxon>
    </lineage>
</organism>
<sequence>MVLRCMPDGLRHQDVIIATRNRSTLQAIAKPRQQSGQATIQEIYKHAERLKKGGNAIKMRWTSSTNDSRTGSKSKGRSTKGNR</sequence>
<dbReference type="AlphaFoldDB" id="A0A8J5PRG7"/>
<protein>
    <submittedName>
        <fullName evidence="2">Uncharacterized protein</fullName>
    </submittedName>
</protein>
<comment type="caution">
    <text evidence="2">The sequence shown here is derived from an EMBL/GenBank/DDBJ whole genome shotgun (WGS) entry which is preliminary data.</text>
</comment>
<evidence type="ECO:0000313" key="2">
    <source>
        <dbReference type="EMBL" id="KAG7429104.1"/>
    </source>
</evidence>
<name>A0A8J5PRG7_FUSOX</name>
<accession>A0A8J5PRG7</accession>
<feature type="compositionally biased region" description="Polar residues" evidence="1">
    <location>
        <begin position="61"/>
        <end position="71"/>
    </location>
</feature>
<feature type="region of interest" description="Disordered" evidence="1">
    <location>
        <begin position="54"/>
        <end position="83"/>
    </location>
</feature>
<evidence type="ECO:0000313" key="3">
    <source>
        <dbReference type="Proteomes" id="UP000693942"/>
    </source>
</evidence>